<keyword evidence="1" id="KW-0472">Membrane</keyword>
<name>A0A2I6PI02_9CAUD</name>
<evidence type="ECO:0000256" key="1">
    <source>
        <dbReference type="SAM" id="Phobius"/>
    </source>
</evidence>
<dbReference type="KEGG" id="vg:54987029"/>
<feature type="transmembrane region" description="Helical" evidence="1">
    <location>
        <begin position="12"/>
        <end position="33"/>
    </location>
</feature>
<keyword evidence="1" id="KW-1133">Transmembrane helix</keyword>
<dbReference type="GeneID" id="54987029"/>
<keyword evidence="1" id="KW-0812">Transmembrane</keyword>
<accession>A0A2I6PI02</accession>
<dbReference type="Proteomes" id="UP000240704">
    <property type="component" value="Segment"/>
</dbReference>
<protein>
    <submittedName>
        <fullName evidence="2">Uncharacterized protein</fullName>
    </submittedName>
</protein>
<dbReference type="Pfam" id="PF23858">
    <property type="entry name" value="DUF7220"/>
    <property type="match status" value="1"/>
</dbReference>
<dbReference type="RefSeq" id="YP_009796639.1">
    <property type="nucleotide sequence ID" value="NC_047902.1"/>
</dbReference>
<organism evidence="2 3">
    <name type="scientific">Pseudomonas phage PMBT3</name>
    <dbReference type="NCBI Taxonomy" id="2059856"/>
    <lineage>
        <taxon>Viruses</taxon>
        <taxon>Duplodnaviria</taxon>
        <taxon>Heunggongvirae</taxon>
        <taxon>Uroviricota</taxon>
        <taxon>Caudoviricetes</taxon>
        <taxon>Maxrubnervirus</taxon>
        <taxon>Maxrubnervirus PMBT3</taxon>
    </lineage>
</organism>
<evidence type="ECO:0000313" key="2">
    <source>
        <dbReference type="EMBL" id="AUM59690.1"/>
    </source>
</evidence>
<reference evidence="3" key="1">
    <citation type="submission" date="2017-11" db="EMBL/GenBank/DDBJ databases">
        <title>Genome sequence and characterization of the novel virulent phage PMBT3 infecting Pseudomonas sp.</title>
        <authorList>
            <person name="Koberg S."/>
            <person name="Brinks E."/>
            <person name="Heller K.J."/>
            <person name="Neve H."/>
            <person name="Franz C.M.A.P."/>
        </authorList>
    </citation>
    <scope>NUCLEOTIDE SEQUENCE [LARGE SCALE GENOMIC DNA]</scope>
</reference>
<keyword evidence="3" id="KW-1185">Reference proteome</keyword>
<dbReference type="InterPro" id="IPR055644">
    <property type="entry name" value="DUF7220"/>
</dbReference>
<sequence>MSQSKLASLVEVATNMVVGFIVSVYAQAVIFPMYGFSTLSLTENVQIVTIFTIISMIRSYLVRRFFNWLTARKEAQCEQSI</sequence>
<evidence type="ECO:0000313" key="3">
    <source>
        <dbReference type="Proteomes" id="UP000240704"/>
    </source>
</evidence>
<feature type="transmembrane region" description="Helical" evidence="1">
    <location>
        <begin position="45"/>
        <end position="62"/>
    </location>
</feature>
<proteinExistence type="predicted"/>
<dbReference type="EMBL" id="MG596799">
    <property type="protein sequence ID" value="AUM59690.1"/>
    <property type="molecule type" value="Genomic_DNA"/>
</dbReference>